<evidence type="ECO:0000256" key="9">
    <source>
        <dbReference type="ARBA" id="ARBA00023160"/>
    </source>
</evidence>
<gene>
    <name evidence="14" type="primary">fabF</name>
    <name evidence="14" type="ORF">CleRT_07200</name>
</gene>
<evidence type="ECO:0000313" key="14">
    <source>
        <dbReference type="EMBL" id="AKQ33552.1"/>
    </source>
</evidence>
<dbReference type="InterPro" id="IPR014031">
    <property type="entry name" value="Ketoacyl_synth_C"/>
</dbReference>
<dbReference type="PROSITE" id="PS52004">
    <property type="entry name" value="KS3_2"/>
    <property type="match status" value="1"/>
</dbReference>
<dbReference type="PIRSF" id="PIRSF000447">
    <property type="entry name" value="KAS_II"/>
    <property type="match status" value="1"/>
</dbReference>
<evidence type="ECO:0000256" key="7">
    <source>
        <dbReference type="ARBA" id="ARBA00022832"/>
    </source>
</evidence>
<evidence type="ECO:0000256" key="5">
    <source>
        <dbReference type="ARBA" id="ARBA00022516"/>
    </source>
</evidence>
<organism evidence="14 15">
    <name type="scientific">Candidatus Coxiella mudrowiae</name>
    <dbReference type="NCBI Taxonomy" id="2054173"/>
    <lineage>
        <taxon>Bacteria</taxon>
        <taxon>Pseudomonadati</taxon>
        <taxon>Pseudomonadota</taxon>
        <taxon>Gammaproteobacteria</taxon>
        <taxon>Legionellales</taxon>
        <taxon>Coxiellaceae</taxon>
        <taxon>Coxiella</taxon>
    </lineage>
</organism>
<keyword evidence="7" id="KW-0276">Fatty acid metabolism</keyword>
<dbReference type="InterPro" id="IPR016039">
    <property type="entry name" value="Thiolase-like"/>
</dbReference>
<evidence type="ECO:0000259" key="13">
    <source>
        <dbReference type="PROSITE" id="PS52004"/>
    </source>
</evidence>
<dbReference type="PROSITE" id="PS00606">
    <property type="entry name" value="KS3_1"/>
    <property type="match status" value="1"/>
</dbReference>
<dbReference type="SMART" id="SM00825">
    <property type="entry name" value="PKS_KS"/>
    <property type="match status" value="1"/>
</dbReference>
<dbReference type="InterPro" id="IPR017568">
    <property type="entry name" value="3-oxoacyl-ACP_synth-2"/>
</dbReference>
<feature type="domain" description="Ketosynthase family 3 (KS3)" evidence="13">
    <location>
        <begin position="3"/>
        <end position="411"/>
    </location>
</feature>
<dbReference type="RefSeq" id="WP_048875143.1">
    <property type="nucleotide sequence ID" value="NZ_CP011126.1"/>
</dbReference>
<evidence type="ECO:0000256" key="1">
    <source>
        <dbReference type="ARBA" id="ARBA00005194"/>
    </source>
</evidence>
<dbReference type="NCBIfam" id="TIGR03150">
    <property type="entry name" value="fabF"/>
    <property type="match status" value="1"/>
</dbReference>
<dbReference type="PANTHER" id="PTHR11712:SF336">
    <property type="entry name" value="3-OXOACYL-[ACYL-CARRIER-PROTEIN] SYNTHASE, MITOCHONDRIAL"/>
    <property type="match status" value="1"/>
</dbReference>
<evidence type="ECO:0000256" key="4">
    <source>
        <dbReference type="ARBA" id="ARBA00014657"/>
    </source>
</evidence>
<dbReference type="PANTHER" id="PTHR11712">
    <property type="entry name" value="POLYKETIDE SYNTHASE-RELATED"/>
    <property type="match status" value="1"/>
</dbReference>
<evidence type="ECO:0000256" key="12">
    <source>
        <dbReference type="RuleBase" id="RU003694"/>
    </source>
</evidence>
<evidence type="ECO:0000256" key="10">
    <source>
        <dbReference type="ARBA" id="ARBA00023315"/>
    </source>
</evidence>
<comment type="function">
    <text evidence="11">Involved in the type II fatty acid elongation cycle. Catalyzes the elongation of a wide range of acyl-ACP by the addition of two carbons from malonyl-ACP to an acyl acceptor. Can efficiently catalyze the conversion of palmitoleoyl-ACP (cis-hexadec-9-enoyl-ACP) to cis-vaccenoyl-ACP (cis-octadec-11-enoyl-ACP), an essential step in the thermal regulation of fatty acid composition.</text>
</comment>
<accession>A0ABM5UU86</accession>
<evidence type="ECO:0000256" key="6">
    <source>
        <dbReference type="ARBA" id="ARBA00022679"/>
    </source>
</evidence>
<dbReference type="Pfam" id="PF00109">
    <property type="entry name" value="ketoacyl-synt"/>
    <property type="match status" value="1"/>
</dbReference>
<dbReference type="CDD" id="cd00834">
    <property type="entry name" value="KAS_I_II"/>
    <property type="match status" value="1"/>
</dbReference>
<evidence type="ECO:0000256" key="3">
    <source>
        <dbReference type="ARBA" id="ARBA00012356"/>
    </source>
</evidence>
<name>A0ABM5UU86_9COXI</name>
<comment type="pathway">
    <text evidence="1 11">Lipid metabolism; fatty acid biosynthesis.</text>
</comment>
<reference evidence="14 15" key="1">
    <citation type="journal article" date="2015" name="Genome Biol. Evol.">
        <title>Distinctive Genome Reduction Rates Revealed by Genomic Analyses of Two Coxiella-Like Endosymbionts in Ticks.</title>
        <authorList>
            <person name="Gottlieb Y."/>
            <person name="Lalzar I."/>
            <person name="Klasson L."/>
        </authorList>
    </citation>
    <scope>NUCLEOTIDE SEQUENCE [LARGE SCALE GENOMIC DNA]</scope>
    <source>
        <strain evidence="14 15">CRt</strain>
    </source>
</reference>
<dbReference type="InterPro" id="IPR014030">
    <property type="entry name" value="Ketoacyl_synth_N"/>
</dbReference>
<sequence length="412" mass="43340">MGNRRVVITGLGVVTPVGNNVPDMWAALLEGKSGVARITRFDASAFATQIAAEVKNFDPNLSLDPKEVRRTDVFVQFAVEASRQAIEDAGLVVDENNPSRVGVAIGSGIGGMPWIERYHQTLLSDGPRKISPFFIPGAIINMASGIVSINYNLKGPNISIVTACTTGLHNIGHAARIIADNDADAMVAGGSEMATTALGIGGFSAARALSSRNDEPEKASRPWDKDRDGFVLGEGAASVVLEELEHAKKRGAPIYAEVIGFGMSGDAFHMTAPAPGGEGFYACMKNSLVDAGIPAEEVDYVNAHGTSTQAADHLEALAIKKIFGNHAYKLAVSSTKSMTGHMLGAAGAVETVISVLAIRDNVAPPTINLEHPDEDCDLDFVPQIAREINITTVMSNSFGFGGTNGTLVLRKV</sequence>
<comment type="catalytic activity">
    <reaction evidence="11">
        <text>a fatty acyl-[ACP] + malonyl-[ACP] + H(+) = a 3-oxoacyl-[ACP] + holo-[ACP] + CO2</text>
        <dbReference type="Rhea" id="RHEA:22836"/>
        <dbReference type="Rhea" id="RHEA-COMP:9623"/>
        <dbReference type="Rhea" id="RHEA-COMP:9685"/>
        <dbReference type="Rhea" id="RHEA-COMP:9916"/>
        <dbReference type="Rhea" id="RHEA-COMP:14125"/>
        <dbReference type="ChEBI" id="CHEBI:15378"/>
        <dbReference type="ChEBI" id="CHEBI:16526"/>
        <dbReference type="ChEBI" id="CHEBI:64479"/>
        <dbReference type="ChEBI" id="CHEBI:78449"/>
        <dbReference type="ChEBI" id="CHEBI:78776"/>
        <dbReference type="ChEBI" id="CHEBI:138651"/>
    </reaction>
</comment>
<dbReference type="Proteomes" id="UP000063965">
    <property type="component" value="Chromosome"/>
</dbReference>
<evidence type="ECO:0000313" key="15">
    <source>
        <dbReference type="Proteomes" id="UP000063965"/>
    </source>
</evidence>
<dbReference type="NCBIfam" id="NF004970">
    <property type="entry name" value="PRK06333.1"/>
    <property type="match status" value="1"/>
</dbReference>
<evidence type="ECO:0000256" key="2">
    <source>
        <dbReference type="ARBA" id="ARBA00008467"/>
    </source>
</evidence>
<keyword evidence="8" id="KW-0443">Lipid metabolism</keyword>
<dbReference type="EC" id="2.3.1.179" evidence="3 11"/>
<dbReference type="SUPFAM" id="SSF53901">
    <property type="entry name" value="Thiolase-like"/>
    <property type="match status" value="2"/>
</dbReference>
<proteinExistence type="inferred from homology"/>
<keyword evidence="15" id="KW-1185">Reference proteome</keyword>
<protein>
    <recommendedName>
        <fullName evidence="4 11">3-oxoacyl-[acyl-carrier-protein] synthase 2</fullName>
        <ecNumber evidence="3 11">2.3.1.179</ecNumber>
    </recommendedName>
</protein>
<comment type="catalytic activity">
    <reaction evidence="11">
        <text>(9Z)-hexadecenoyl-[ACP] + malonyl-[ACP] + H(+) = 3-oxo-(11Z)-octadecenoyl-[ACP] + holo-[ACP] + CO2</text>
        <dbReference type="Rhea" id="RHEA:55040"/>
        <dbReference type="Rhea" id="RHEA-COMP:9623"/>
        <dbReference type="Rhea" id="RHEA-COMP:9685"/>
        <dbReference type="Rhea" id="RHEA-COMP:10800"/>
        <dbReference type="Rhea" id="RHEA-COMP:14074"/>
        <dbReference type="ChEBI" id="CHEBI:15378"/>
        <dbReference type="ChEBI" id="CHEBI:16526"/>
        <dbReference type="ChEBI" id="CHEBI:64479"/>
        <dbReference type="ChEBI" id="CHEBI:78449"/>
        <dbReference type="ChEBI" id="CHEBI:83989"/>
        <dbReference type="ChEBI" id="CHEBI:138538"/>
        <dbReference type="EC" id="2.3.1.179"/>
    </reaction>
</comment>
<evidence type="ECO:0000256" key="8">
    <source>
        <dbReference type="ARBA" id="ARBA00023098"/>
    </source>
</evidence>
<dbReference type="InterPro" id="IPR000794">
    <property type="entry name" value="Beta-ketoacyl_synthase"/>
</dbReference>
<dbReference type="InterPro" id="IPR018201">
    <property type="entry name" value="Ketoacyl_synth_AS"/>
</dbReference>
<keyword evidence="9 11" id="KW-0275">Fatty acid biosynthesis</keyword>
<comment type="similarity">
    <text evidence="2 11 12">Belongs to the thiolase-like superfamily. Beta-ketoacyl-ACP synthases family.</text>
</comment>
<keyword evidence="10 11" id="KW-0012">Acyltransferase</keyword>
<keyword evidence="5 11" id="KW-0444">Lipid biosynthesis</keyword>
<dbReference type="EMBL" id="CP011126">
    <property type="protein sequence ID" value="AKQ33552.1"/>
    <property type="molecule type" value="Genomic_DNA"/>
</dbReference>
<dbReference type="InterPro" id="IPR020841">
    <property type="entry name" value="PKS_Beta-ketoAc_synthase_dom"/>
</dbReference>
<dbReference type="Gene3D" id="3.40.47.10">
    <property type="match status" value="1"/>
</dbReference>
<evidence type="ECO:0000256" key="11">
    <source>
        <dbReference type="PIRNR" id="PIRNR000447"/>
    </source>
</evidence>
<dbReference type="Pfam" id="PF02801">
    <property type="entry name" value="Ketoacyl-synt_C"/>
    <property type="match status" value="1"/>
</dbReference>
<keyword evidence="6 11" id="KW-0808">Transferase</keyword>
<dbReference type="NCBIfam" id="NF005589">
    <property type="entry name" value="PRK07314.1"/>
    <property type="match status" value="1"/>
</dbReference>